<evidence type="ECO:0000256" key="3">
    <source>
        <dbReference type="ARBA" id="ARBA00012663"/>
    </source>
</evidence>
<evidence type="ECO:0000313" key="11">
    <source>
        <dbReference type="EMBL" id="SEW52637.1"/>
    </source>
</evidence>
<dbReference type="GO" id="GO:0016020">
    <property type="term" value="C:membrane"/>
    <property type="evidence" value="ECO:0007669"/>
    <property type="project" value="TreeGrafter"/>
</dbReference>
<gene>
    <name evidence="11" type="ORF">SAMN04488122_4992</name>
</gene>
<dbReference type="InterPro" id="IPR017853">
    <property type="entry name" value="GH"/>
</dbReference>
<dbReference type="Gene3D" id="3.30.379.10">
    <property type="entry name" value="Chitobiase/beta-hexosaminidase domain 2-like"/>
    <property type="match status" value="1"/>
</dbReference>
<evidence type="ECO:0000256" key="2">
    <source>
        <dbReference type="ARBA" id="ARBA00006285"/>
    </source>
</evidence>
<dbReference type="GO" id="GO:0005975">
    <property type="term" value="P:carbohydrate metabolic process"/>
    <property type="evidence" value="ECO:0007669"/>
    <property type="project" value="InterPro"/>
</dbReference>
<evidence type="ECO:0000256" key="6">
    <source>
        <dbReference type="PIRSR" id="PIRSR625705-1"/>
    </source>
</evidence>
<dbReference type="AlphaFoldDB" id="A0A1I0S901"/>
<comment type="similarity">
    <text evidence="2">Belongs to the glycosyl hydrolase 20 family.</text>
</comment>
<evidence type="ECO:0000259" key="10">
    <source>
        <dbReference type="Pfam" id="PF13290"/>
    </source>
</evidence>
<dbReference type="SUPFAM" id="SSF51445">
    <property type="entry name" value="(Trans)glycosidases"/>
    <property type="match status" value="1"/>
</dbReference>
<comment type="catalytic activity">
    <reaction evidence="1">
        <text>Hydrolysis of terminal non-reducing N-acetyl-D-hexosamine residues in N-acetyl-beta-D-hexosaminides.</text>
        <dbReference type="EC" id="3.2.1.52"/>
    </reaction>
</comment>
<dbReference type="CDD" id="cd06563">
    <property type="entry name" value="GH20_chitobiase-like"/>
    <property type="match status" value="1"/>
</dbReference>
<evidence type="ECO:0000256" key="1">
    <source>
        <dbReference type="ARBA" id="ARBA00001231"/>
    </source>
</evidence>
<feature type="domain" description="Glycoside hydrolase family 20 catalytic" evidence="7">
    <location>
        <begin position="150"/>
        <end position="496"/>
    </location>
</feature>
<dbReference type="Gene3D" id="2.60.120.260">
    <property type="entry name" value="Galactose-binding domain-like"/>
    <property type="match status" value="1"/>
</dbReference>
<dbReference type="PANTHER" id="PTHR22600">
    <property type="entry name" value="BETA-HEXOSAMINIDASE"/>
    <property type="match status" value="1"/>
</dbReference>
<accession>A0A1I0S901</accession>
<dbReference type="InterPro" id="IPR000421">
    <property type="entry name" value="FA58C"/>
</dbReference>
<dbReference type="InterPro" id="IPR015882">
    <property type="entry name" value="HEX_bac_N"/>
</dbReference>
<protein>
    <recommendedName>
        <fullName evidence="3">beta-N-acetylhexosaminidase</fullName>
        <ecNumber evidence="3">3.2.1.52</ecNumber>
    </recommendedName>
</protein>
<dbReference type="STRING" id="29529.SAMN04488122_4992"/>
<evidence type="ECO:0000256" key="5">
    <source>
        <dbReference type="ARBA" id="ARBA00023295"/>
    </source>
</evidence>
<dbReference type="GO" id="GO:0030203">
    <property type="term" value="P:glycosaminoglycan metabolic process"/>
    <property type="evidence" value="ECO:0007669"/>
    <property type="project" value="TreeGrafter"/>
</dbReference>
<reference evidence="12" key="1">
    <citation type="submission" date="2016-10" db="EMBL/GenBank/DDBJ databases">
        <authorList>
            <person name="Varghese N."/>
            <person name="Submissions S."/>
        </authorList>
    </citation>
    <scope>NUCLEOTIDE SEQUENCE [LARGE SCALE GENOMIC DNA]</scope>
    <source>
        <strain evidence="12">DSM 3695</strain>
    </source>
</reference>
<evidence type="ECO:0000256" key="4">
    <source>
        <dbReference type="ARBA" id="ARBA00022801"/>
    </source>
</evidence>
<keyword evidence="5" id="KW-0326">Glycosidase</keyword>
<feature type="domain" description="Beta-hexosaminidase bacterial type N-terminal" evidence="9">
    <location>
        <begin position="21"/>
        <end position="147"/>
    </location>
</feature>
<evidence type="ECO:0000259" key="7">
    <source>
        <dbReference type="Pfam" id="PF00728"/>
    </source>
</evidence>
<keyword evidence="12" id="KW-1185">Reference proteome</keyword>
<dbReference type="PRINTS" id="PR00738">
    <property type="entry name" value="GLHYDRLASE20"/>
</dbReference>
<dbReference type="Pfam" id="PF00728">
    <property type="entry name" value="Glyco_hydro_20"/>
    <property type="match status" value="1"/>
</dbReference>
<proteinExistence type="inferred from homology"/>
<dbReference type="InterPro" id="IPR015883">
    <property type="entry name" value="Glyco_hydro_20_cat"/>
</dbReference>
<dbReference type="Proteomes" id="UP000199310">
    <property type="component" value="Unassembled WGS sequence"/>
</dbReference>
<name>A0A1I0S901_9BACT</name>
<dbReference type="InterPro" id="IPR025705">
    <property type="entry name" value="Beta_hexosaminidase_sua/sub"/>
</dbReference>
<dbReference type="InterPro" id="IPR059177">
    <property type="entry name" value="GH29D-like_dom"/>
</dbReference>
<dbReference type="SUPFAM" id="SSF55545">
    <property type="entry name" value="beta-N-acetylhexosaminidase-like domain"/>
    <property type="match status" value="1"/>
</dbReference>
<evidence type="ECO:0000259" key="8">
    <source>
        <dbReference type="Pfam" id="PF00754"/>
    </source>
</evidence>
<feature type="domain" description="GH29D-like beta-sandwich" evidence="10">
    <location>
        <begin position="543"/>
        <end position="594"/>
    </location>
</feature>
<organism evidence="11 12">
    <name type="scientific">Chitinophaga arvensicola</name>
    <dbReference type="NCBI Taxonomy" id="29529"/>
    <lineage>
        <taxon>Bacteria</taxon>
        <taxon>Pseudomonadati</taxon>
        <taxon>Bacteroidota</taxon>
        <taxon>Chitinophagia</taxon>
        <taxon>Chitinophagales</taxon>
        <taxon>Chitinophagaceae</taxon>
        <taxon>Chitinophaga</taxon>
    </lineage>
</organism>
<dbReference type="SUPFAM" id="SSF49785">
    <property type="entry name" value="Galactose-binding domain-like"/>
    <property type="match status" value="1"/>
</dbReference>
<dbReference type="GO" id="GO:0004563">
    <property type="term" value="F:beta-N-acetylhexosaminidase activity"/>
    <property type="evidence" value="ECO:0007669"/>
    <property type="project" value="UniProtKB-EC"/>
</dbReference>
<feature type="domain" description="F5/8 type C" evidence="8">
    <location>
        <begin position="641"/>
        <end position="731"/>
    </location>
</feature>
<dbReference type="InterPro" id="IPR008979">
    <property type="entry name" value="Galactose-bd-like_sf"/>
</dbReference>
<dbReference type="Gene3D" id="3.20.20.80">
    <property type="entry name" value="Glycosidases"/>
    <property type="match status" value="1"/>
</dbReference>
<dbReference type="EC" id="3.2.1.52" evidence="3"/>
<dbReference type="Pfam" id="PF02838">
    <property type="entry name" value="Glyco_hydro_20b"/>
    <property type="match status" value="1"/>
</dbReference>
<evidence type="ECO:0000259" key="9">
    <source>
        <dbReference type="Pfam" id="PF02838"/>
    </source>
</evidence>
<dbReference type="InterPro" id="IPR029018">
    <property type="entry name" value="Hex-like_dom2"/>
</dbReference>
<sequence length="756" mass="84158">MLMGVYSTTSAQEKKAAAPAALIPLPVSATYNTDSFVISAHTAVMADPGNEIALALLQGYIAEESGMPLPAKTTFVKHPGNNRITLHIDSTLVKHAEGYRLQITPEQVSLTAYDAAGILHGIGTLRQLWRHKNAATLVLPGADIYDYPRFGYRGMHLDVSRHFFSVNFIKQFIDQLALYKINNFHWHLTDDQGWRIEIKKYPKLQSVAAWRDQTMIGHKKELPHRFDGKKYGGYYTQEQIKEVVAYAAARQINVIPEIEMPGHALAALTAYPSLGCTKGPYKTAQFWGIFDDVFCAGNDSTFTFLEDVLDEVMELFPSSYIHIGGDECPKVRWAHCSACQQRMKDEHLPDEDALQSYFIHRISERVNSKGRNIIGWDEILEGGLAPGATVMSWRGVEGAVAAAKQQHHVIMTQEDKLYFDYYQSLYPEEKTAAGGYTPLKDVYGYDPLKAAGDTALLPYIAGIQGQMWSEYLDTEAQAQYMIYPRMLAMAERAWSPQTVRDYPDFLQRVKAQAPLLKKMHINAAQTAEEITYAVDSIAKGQLFVSLHTDAVGAEIRYTTDGSKPGAKSNLYKAPLKIAQTGTLKAALYQNNQQRYRTFQQLFTINKATGAAITLKGPPNTKFTGNNNLLVNGIAGSLRYNDQQWLGFSKRDLDAVVDLGSEQTIQQVGADVLNYHWQKMWPPASLEFEVSADGVHFTPLARADSFPVNGSNKIRLKVSPVKARYVRVVARNHGVIPAGEYGAGGNSMLLVDEIIIN</sequence>
<keyword evidence="4" id="KW-0378">Hydrolase</keyword>
<dbReference type="EMBL" id="FOJG01000002">
    <property type="protein sequence ID" value="SEW52637.1"/>
    <property type="molecule type" value="Genomic_DNA"/>
</dbReference>
<dbReference type="Pfam" id="PF00754">
    <property type="entry name" value="F5_F8_type_C"/>
    <property type="match status" value="1"/>
</dbReference>
<dbReference type="Pfam" id="PF13290">
    <property type="entry name" value="CHB_HEX_C_1"/>
    <property type="match status" value="1"/>
</dbReference>
<feature type="active site" description="Proton donor" evidence="6">
    <location>
        <position position="327"/>
    </location>
</feature>
<evidence type="ECO:0000313" key="12">
    <source>
        <dbReference type="Proteomes" id="UP000199310"/>
    </source>
</evidence>
<dbReference type="PANTHER" id="PTHR22600:SF57">
    <property type="entry name" value="BETA-N-ACETYLHEXOSAMINIDASE"/>
    <property type="match status" value="1"/>
</dbReference>